<keyword evidence="2 5" id="KW-0812">Transmembrane</keyword>
<evidence type="ECO:0000256" key="4">
    <source>
        <dbReference type="ARBA" id="ARBA00023136"/>
    </source>
</evidence>
<feature type="transmembrane region" description="Helical" evidence="5">
    <location>
        <begin position="322"/>
        <end position="340"/>
    </location>
</feature>
<sequence length="440" mass="46982">MERYFTRIGWLGTEQVLRILAGLLFVAVAARYLGPARFGTMTYALTIASLASQVVRYGQDNLVIKDIVRNRSEAASTVATAFLIRLALWVLACGAMIAFLHFVPPPGPLGPLAVAGMCVLVLAVPFESQFAAARAFDLFRNVSIGRSIVVVLAALVAVAFVLLSMDVDAFVMLRGFETLVYGLVSLAVFISVGKERGTVRLTGGRFVRMVRLGFPIMLSQLAVLAYLTIDQVMLGLMAGSHELGLYGVAVKIAMLGAFLPRLLQSVTYPTLVEREGEGAALMGALSRYFDYFAATGWLVAIGTAIGATLFLVPLFGASYEEALPVCLVLLLAQPLFALTTAYKSCLSASSRFWPMTVISGAAAATNVVLNLVLIPRFGGMGAAVATIAALFVASIVSASLRRDDRAMAAMMVRSLEPFGALGRTFRQVMPLVAARMGRKA</sequence>
<keyword evidence="7" id="KW-1185">Reference proteome</keyword>
<protein>
    <submittedName>
        <fullName evidence="6">O-unit flippase</fullName>
    </submittedName>
</protein>
<name>A0A916Y4T9_9SPHN</name>
<feature type="transmembrane region" description="Helical" evidence="5">
    <location>
        <begin position="109"/>
        <end position="126"/>
    </location>
</feature>
<dbReference type="OrthoDB" id="5240734at2"/>
<reference evidence="6 7" key="1">
    <citation type="journal article" date="2014" name="Int. J. Syst. Evol. Microbiol.">
        <title>Complete genome sequence of Corynebacterium casei LMG S-19264T (=DSM 44701T), isolated from a smear-ripened cheese.</title>
        <authorList>
            <consortium name="US DOE Joint Genome Institute (JGI-PGF)"/>
            <person name="Walter F."/>
            <person name="Albersmeier A."/>
            <person name="Kalinowski J."/>
            <person name="Ruckert C."/>
        </authorList>
    </citation>
    <scope>NUCLEOTIDE SEQUENCE [LARGE SCALE GENOMIC DNA]</scope>
    <source>
        <strain evidence="6 7">CGMCC 1.15358</strain>
    </source>
</reference>
<accession>A0A916Y4T9</accession>
<dbReference type="PANTHER" id="PTHR43424:SF1">
    <property type="entry name" value="LOCUS PUTATIVE PROTEIN 1-RELATED"/>
    <property type="match status" value="1"/>
</dbReference>
<keyword evidence="4 5" id="KW-0472">Membrane</keyword>
<keyword evidence="3 5" id="KW-1133">Transmembrane helix</keyword>
<dbReference type="CDD" id="cd13128">
    <property type="entry name" value="MATE_Wzx_like"/>
    <property type="match status" value="1"/>
</dbReference>
<organism evidence="6 7">
    <name type="scientific">Croceicoccus pelagius</name>
    <dbReference type="NCBI Taxonomy" id="1703341"/>
    <lineage>
        <taxon>Bacteria</taxon>
        <taxon>Pseudomonadati</taxon>
        <taxon>Pseudomonadota</taxon>
        <taxon>Alphaproteobacteria</taxon>
        <taxon>Sphingomonadales</taxon>
        <taxon>Erythrobacteraceae</taxon>
        <taxon>Croceicoccus</taxon>
    </lineage>
</organism>
<dbReference type="EMBL" id="BMIO01000001">
    <property type="protein sequence ID" value="GGD30924.1"/>
    <property type="molecule type" value="Genomic_DNA"/>
</dbReference>
<dbReference type="Proteomes" id="UP000598997">
    <property type="component" value="Unassembled WGS sequence"/>
</dbReference>
<dbReference type="InterPro" id="IPR052556">
    <property type="entry name" value="PolySynth_Transporter"/>
</dbReference>
<feature type="transmembrane region" description="Helical" evidence="5">
    <location>
        <begin position="380"/>
        <end position="400"/>
    </location>
</feature>
<feature type="transmembrane region" description="Helical" evidence="5">
    <location>
        <begin position="171"/>
        <end position="192"/>
    </location>
</feature>
<evidence type="ECO:0000313" key="7">
    <source>
        <dbReference type="Proteomes" id="UP000598997"/>
    </source>
</evidence>
<proteinExistence type="predicted"/>
<dbReference type="AlphaFoldDB" id="A0A916Y4T9"/>
<feature type="transmembrane region" description="Helical" evidence="5">
    <location>
        <begin position="147"/>
        <end position="165"/>
    </location>
</feature>
<feature type="transmembrane region" description="Helical" evidence="5">
    <location>
        <begin position="352"/>
        <end position="374"/>
    </location>
</feature>
<feature type="transmembrane region" description="Helical" evidence="5">
    <location>
        <begin position="16"/>
        <end position="34"/>
    </location>
</feature>
<dbReference type="PANTHER" id="PTHR43424">
    <property type="entry name" value="LOCUS PUTATIVE PROTEIN 1-RELATED"/>
    <property type="match status" value="1"/>
</dbReference>
<feature type="transmembrane region" description="Helical" evidence="5">
    <location>
        <begin position="78"/>
        <end position="103"/>
    </location>
</feature>
<evidence type="ECO:0000256" key="5">
    <source>
        <dbReference type="SAM" id="Phobius"/>
    </source>
</evidence>
<comment type="subcellular location">
    <subcellularLocation>
        <location evidence="1">Membrane</location>
        <topology evidence="1">Multi-pass membrane protein</topology>
    </subcellularLocation>
</comment>
<feature type="transmembrane region" description="Helical" evidence="5">
    <location>
        <begin position="291"/>
        <end position="316"/>
    </location>
</feature>
<feature type="transmembrane region" description="Helical" evidence="5">
    <location>
        <begin position="243"/>
        <end position="263"/>
    </location>
</feature>
<dbReference type="InterPro" id="IPR002797">
    <property type="entry name" value="Polysacc_synth"/>
</dbReference>
<evidence type="ECO:0000256" key="3">
    <source>
        <dbReference type="ARBA" id="ARBA00022989"/>
    </source>
</evidence>
<dbReference type="Pfam" id="PF01943">
    <property type="entry name" value="Polysacc_synt"/>
    <property type="match status" value="1"/>
</dbReference>
<gene>
    <name evidence="6" type="ORF">GCM10010989_01320</name>
</gene>
<dbReference type="GO" id="GO:0016020">
    <property type="term" value="C:membrane"/>
    <property type="evidence" value="ECO:0007669"/>
    <property type="project" value="UniProtKB-SubCell"/>
</dbReference>
<evidence type="ECO:0000256" key="1">
    <source>
        <dbReference type="ARBA" id="ARBA00004141"/>
    </source>
</evidence>
<feature type="transmembrane region" description="Helical" evidence="5">
    <location>
        <begin position="212"/>
        <end position="237"/>
    </location>
</feature>
<comment type="caution">
    <text evidence="6">The sequence shown here is derived from an EMBL/GenBank/DDBJ whole genome shotgun (WGS) entry which is preliminary data.</text>
</comment>
<evidence type="ECO:0000256" key="2">
    <source>
        <dbReference type="ARBA" id="ARBA00022692"/>
    </source>
</evidence>
<evidence type="ECO:0000313" key="6">
    <source>
        <dbReference type="EMBL" id="GGD30924.1"/>
    </source>
</evidence>
<dbReference type="RefSeq" id="WP_066765834.1">
    <property type="nucleotide sequence ID" value="NZ_BMIO01000001.1"/>
</dbReference>